<evidence type="ECO:0000256" key="1">
    <source>
        <dbReference type="ARBA" id="ARBA00007946"/>
    </source>
</evidence>
<dbReference type="InterPro" id="IPR008949">
    <property type="entry name" value="Isoprenoid_synthase_dom_sf"/>
</dbReference>
<reference evidence="3" key="1">
    <citation type="journal article" date="2021" name="Nat. Commun.">
        <title>Genetic determinants of endophytism in the Arabidopsis root mycobiome.</title>
        <authorList>
            <person name="Mesny F."/>
            <person name="Miyauchi S."/>
            <person name="Thiergart T."/>
            <person name="Pickel B."/>
            <person name="Atanasova L."/>
            <person name="Karlsson M."/>
            <person name="Huettel B."/>
            <person name="Barry K.W."/>
            <person name="Haridas S."/>
            <person name="Chen C."/>
            <person name="Bauer D."/>
            <person name="Andreopoulos W."/>
            <person name="Pangilinan J."/>
            <person name="LaButti K."/>
            <person name="Riley R."/>
            <person name="Lipzen A."/>
            <person name="Clum A."/>
            <person name="Drula E."/>
            <person name="Henrissat B."/>
            <person name="Kohler A."/>
            <person name="Grigoriev I.V."/>
            <person name="Martin F.M."/>
            <person name="Hacquard S."/>
        </authorList>
    </citation>
    <scope>NUCLEOTIDE SEQUENCE</scope>
    <source>
        <strain evidence="3">MPI-SDFR-AT-0073</strain>
    </source>
</reference>
<comment type="caution">
    <text evidence="3">The sequence shown here is derived from an EMBL/GenBank/DDBJ whole genome shotgun (WGS) entry which is preliminary data.</text>
</comment>
<dbReference type="SUPFAM" id="SSF48576">
    <property type="entry name" value="Terpenoid synthases"/>
    <property type="match status" value="1"/>
</dbReference>
<keyword evidence="4" id="KW-1185">Reference proteome</keyword>
<dbReference type="GeneID" id="70134166"/>
<dbReference type="EMBL" id="JAGPXC010000014">
    <property type="protein sequence ID" value="KAH6639941.1"/>
    <property type="molecule type" value="Genomic_DNA"/>
</dbReference>
<dbReference type="GO" id="GO:0016838">
    <property type="term" value="F:carbon-oxygen lyase activity, acting on phosphates"/>
    <property type="evidence" value="ECO:0007669"/>
    <property type="project" value="InterPro"/>
</dbReference>
<dbReference type="Pfam" id="PF06330">
    <property type="entry name" value="TRI5"/>
    <property type="match status" value="1"/>
</dbReference>
<dbReference type="Proteomes" id="UP000758603">
    <property type="component" value="Unassembled WGS sequence"/>
</dbReference>
<sequence>MLDTDNSTERLLKPLIKQFVQNIEYKGAIPGDDLDTLLKGMHEYAYHTGIPYCEGRRASQSFRTGVYYALFCYPNHPLDVRIYTGIYAWLAVLVDHEAEVHPAEWQEFLPRFHGGLQQASSIAQSWAEHLRLCYKYYSPVVANFIVTSSLNFTNATTLELSTLPKIARTAGGQRWPFYIRDKVGVAEAFAYLSFPRDCCPDISCYIEAISDMNTYLNLTNDILSFYKEEKAGEKHNYIHNRAFYERRNVYAVLQDIIEENLEAHHRICLSLDGKDRYARAWHEHAMGFVTFHTAGDRYRLCELGLGERYTDETGAITALRQSV</sequence>
<proteinExistence type="inferred from homology"/>
<dbReference type="InterPro" id="IPR024652">
    <property type="entry name" value="Trichodiene_synth"/>
</dbReference>
<gene>
    <name evidence="3" type="ORF">BKA67DRAFT_596236</name>
</gene>
<dbReference type="OrthoDB" id="2998174at2759"/>
<evidence type="ECO:0000256" key="2">
    <source>
        <dbReference type="ARBA" id="ARBA00023239"/>
    </source>
</evidence>
<dbReference type="Gene3D" id="1.10.600.10">
    <property type="entry name" value="Farnesyl Diphosphate Synthase"/>
    <property type="match status" value="1"/>
</dbReference>
<organism evidence="3 4">
    <name type="scientific">Truncatella angustata</name>
    <dbReference type="NCBI Taxonomy" id="152316"/>
    <lineage>
        <taxon>Eukaryota</taxon>
        <taxon>Fungi</taxon>
        <taxon>Dikarya</taxon>
        <taxon>Ascomycota</taxon>
        <taxon>Pezizomycotina</taxon>
        <taxon>Sordariomycetes</taxon>
        <taxon>Xylariomycetidae</taxon>
        <taxon>Amphisphaeriales</taxon>
        <taxon>Sporocadaceae</taxon>
        <taxon>Truncatella</taxon>
    </lineage>
</organism>
<dbReference type="RefSeq" id="XP_045951015.1">
    <property type="nucleotide sequence ID" value="XM_046105275.1"/>
</dbReference>
<evidence type="ECO:0000313" key="4">
    <source>
        <dbReference type="Proteomes" id="UP000758603"/>
    </source>
</evidence>
<comment type="similarity">
    <text evidence="1">Belongs to the trichodiene synthase family.</text>
</comment>
<name>A0A9P8RJU6_9PEZI</name>
<accession>A0A9P8RJU6</accession>
<dbReference type="AlphaFoldDB" id="A0A9P8RJU6"/>
<protein>
    <submittedName>
        <fullName evidence="3">Isoprenoid synthase domain-containing protein</fullName>
    </submittedName>
</protein>
<evidence type="ECO:0000313" key="3">
    <source>
        <dbReference type="EMBL" id="KAH6639941.1"/>
    </source>
</evidence>
<keyword evidence="2" id="KW-0456">Lyase</keyword>